<dbReference type="EMBL" id="AGJK01000388">
    <property type="protein sequence ID" value="EHP82722.1"/>
    <property type="molecule type" value="Genomic_DNA"/>
</dbReference>
<proteinExistence type="predicted"/>
<comment type="caution">
    <text evidence="1">The sequence shown here is derived from an EMBL/GenBank/DDBJ whole genome shotgun (WGS) entry which is preliminary data.</text>
</comment>
<dbReference type="PATRIC" id="fig|882800.3.peg.5999"/>
<protein>
    <submittedName>
        <fullName evidence="1">Uncharacterized protein</fullName>
    </submittedName>
</protein>
<dbReference type="AlphaFoldDB" id="H1KUD4"/>
<reference evidence="1 2" key="1">
    <citation type="submission" date="2011-09" db="EMBL/GenBank/DDBJ databases">
        <title>The draft genome of Methylobacterium extorquens DSM 13060.</title>
        <authorList>
            <consortium name="US DOE Joint Genome Institute (JGI-PGF)"/>
            <person name="Lucas S."/>
            <person name="Han J."/>
            <person name="Lapidus A."/>
            <person name="Cheng J.-F."/>
            <person name="Goodwin L."/>
            <person name="Pitluck S."/>
            <person name="Peters L."/>
            <person name="Land M.L."/>
            <person name="Hauser L."/>
            <person name="Koskimaki J."/>
            <person name="Halonen O."/>
            <person name="Pirttila A."/>
            <person name="Frank C."/>
            <person name="Woyke T.J."/>
        </authorList>
    </citation>
    <scope>NUCLEOTIDE SEQUENCE [LARGE SCALE GENOMIC DNA]</scope>
    <source>
        <strain evidence="1 2">DSM 13060</strain>
    </source>
</reference>
<name>H1KUD4_METEX</name>
<evidence type="ECO:0000313" key="2">
    <source>
        <dbReference type="Proteomes" id="UP000004382"/>
    </source>
</evidence>
<evidence type="ECO:0000313" key="1">
    <source>
        <dbReference type="EMBL" id="EHP82722.1"/>
    </source>
</evidence>
<gene>
    <name evidence="1" type="ORF">MetexDRAFT_6247</name>
</gene>
<accession>H1KUD4</accession>
<dbReference type="RefSeq" id="WP_003606800.1">
    <property type="nucleotide sequence ID" value="NZ_AGJK01000388.1"/>
</dbReference>
<dbReference type="Proteomes" id="UP000004382">
    <property type="component" value="Unassembled WGS sequence"/>
</dbReference>
<sequence>MDLALRAYRGENGLTWSDVHRLDRALKECLAVSDEDAARGHADGV</sequence>
<organism evidence="1 2">
    <name type="scientific">Methylorubrum extorquens DSM 13060</name>
    <dbReference type="NCBI Taxonomy" id="882800"/>
    <lineage>
        <taxon>Bacteria</taxon>
        <taxon>Pseudomonadati</taxon>
        <taxon>Pseudomonadota</taxon>
        <taxon>Alphaproteobacteria</taxon>
        <taxon>Hyphomicrobiales</taxon>
        <taxon>Methylobacteriaceae</taxon>
        <taxon>Methylorubrum</taxon>
    </lineage>
</organism>